<evidence type="ECO:0000313" key="2">
    <source>
        <dbReference type="EMBL" id="MDY7227321.1"/>
    </source>
</evidence>
<dbReference type="EMBL" id="JAXIVS010000004">
    <property type="protein sequence ID" value="MDY7227321.1"/>
    <property type="molecule type" value="Genomic_DNA"/>
</dbReference>
<evidence type="ECO:0000256" key="1">
    <source>
        <dbReference type="SAM" id="MobiDB-lite"/>
    </source>
</evidence>
<accession>A0ABU5H1X5</accession>
<proteinExistence type="predicted"/>
<dbReference type="RefSeq" id="WP_321546048.1">
    <property type="nucleotide sequence ID" value="NZ_JAXIVS010000004.1"/>
</dbReference>
<organism evidence="2 3">
    <name type="scientific">Hyalangium rubrum</name>
    <dbReference type="NCBI Taxonomy" id="3103134"/>
    <lineage>
        <taxon>Bacteria</taxon>
        <taxon>Pseudomonadati</taxon>
        <taxon>Myxococcota</taxon>
        <taxon>Myxococcia</taxon>
        <taxon>Myxococcales</taxon>
        <taxon>Cystobacterineae</taxon>
        <taxon>Archangiaceae</taxon>
        <taxon>Hyalangium</taxon>
    </lineage>
</organism>
<comment type="caution">
    <text evidence="2">The sequence shown here is derived from an EMBL/GenBank/DDBJ whole genome shotgun (WGS) entry which is preliminary data.</text>
</comment>
<gene>
    <name evidence="2" type="ORF">SYV04_12995</name>
</gene>
<sequence>MSAPSEFFTSEERDGMLSSDMEKGLGQSYVALDRLLATLG</sequence>
<name>A0ABU5H1X5_9BACT</name>
<reference evidence="2 3" key="1">
    <citation type="submission" date="2023-12" db="EMBL/GenBank/DDBJ databases">
        <title>the genome sequence of Hyalangium sp. s54d21.</title>
        <authorList>
            <person name="Zhang X."/>
        </authorList>
    </citation>
    <scope>NUCLEOTIDE SEQUENCE [LARGE SCALE GENOMIC DNA]</scope>
    <source>
        <strain evidence="3">s54d21</strain>
    </source>
</reference>
<dbReference type="Proteomes" id="UP001291309">
    <property type="component" value="Unassembled WGS sequence"/>
</dbReference>
<evidence type="ECO:0000313" key="3">
    <source>
        <dbReference type="Proteomes" id="UP001291309"/>
    </source>
</evidence>
<keyword evidence="3" id="KW-1185">Reference proteome</keyword>
<feature type="region of interest" description="Disordered" evidence="1">
    <location>
        <begin position="1"/>
        <end position="20"/>
    </location>
</feature>
<protein>
    <submittedName>
        <fullName evidence="2">Uncharacterized protein</fullName>
    </submittedName>
</protein>
<feature type="compositionally biased region" description="Basic and acidic residues" evidence="1">
    <location>
        <begin position="10"/>
        <end position="20"/>
    </location>
</feature>